<evidence type="ECO:0000313" key="2">
    <source>
        <dbReference type="Proteomes" id="UP001150603"/>
    </source>
</evidence>
<comment type="caution">
    <text evidence="1">The sequence shown here is derived from an EMBL/GenBank/DDBJ whole genome shotgun (WGS) entry which is preliminary data.</text>
</comment>
<organism evidence="1 2">
    <name type="scientific">Linderina macrospora</name>
    <dbReference type="NCBI Taxonomy" id="4868"/>
    <lineage>
        <taxon>Eukaryota</taxon>
        <taxon>Fungi</taxon>
        <taxon>Fungi incertae sedis</taxon>
        <taxon>Zoopagomycota</taxon>
        <taxon>Kickxellomycotina</taxon>
        <taxon>Kickxellomycetes</taxon>
        <taxon>Kickxellales</taxon>
        <taxon>Kickxellaceae</taxon>
        <taxon>Linderina</taxon>
    </lineage>
</organism>
<evidence type="ECO:0000313" key="1">
    <source>
        <dbReference type="EMBL" id="KAJ1951077.1"/>
    </source>
</evidence>
<protein>
    <submittedName>
        <fullName evidence="1">Vacuolar protein sorting protein vps66</fullName>
    </submittedName>
</protein>
<keyword evidence="2" id="KW-1185">Reference proteome</keyword>
<reference evidence="1" key="1">
    <citation type="submission" date="2022-07" db="EMBL/GenBank/DDBJ databases">
        <title>Phylogenomic reconstructions and comparative analyses of Kickxellomycotina fungi.</title>
        <authorList>
            <person name="Reynolds N.K."/>
            <person name="Stajich J.E."/>
            <person name="Barry K."/>
            <person name="Grigoriev I.V."/>
            <person name="Crous P."/>
            <person name="Smith M.E."/>
        </authorList>
    </citation>
    <scope>NUCLEOTIDE SEQUENCE</scope>
    <source>
        <strain evidence="1">NRRL 5244</strain>
    </source>
</reference>
<proteinExistence type="predicted"/>
<gene>
    <name evidence="1" type="primary">vps66</name>
    <name evidence="1" type="ORF">FBU59_000372</name>
</gene>
<dbReference type="Proteomes" id="UP001150603">
    <property type="component" value="Unassembled WGS sequence"/>
</dbReference>
<sequence>MEKFSKWRDAGTGIQPFLQPVPARSQQQGLKSLLNAAKNYLVGPLVALVRLAVLSVAGALDALTASAGALLIVPVVRRPWMRLTRLLWARVSLFALGFYRIDVRAVSLQKGRRATGNSATVKRAAVESGDIVVANHASYVDVLVLVAMYNPVFVEIDNATCRVRQVSMWQALRAPARQTPALLPAAEARSLKEITEMARVQRLGPVVVFAENATTNGRALLQLLPVFGEAENLDEKARIHVMAFRYPFESFSPAYSVGNQFAHVFQVCCQMYNSVTVRVLAEGEAPDVGDSAMLCDNDREPVDLDEAVQECLVGVSRLRVTRLTAMDKRDFLKFFYSQK</sequence>
<accession>A0ACC1JH05</accession>
<dbReference type="EMBL" id="JANBPW010000065">
    <property type="protein sequence ID" value="KAJ1951077.1"/>
    <property type="molecule type" value="Genomic_DNA"/>
</dbReference>
<name>A0ACC1JH05_9FUNG</name>